<evidence type="ECO:0000313" key="1">
    <source>
        <dbReference type="EMBL" id="MDI6449357.1"/>
    </source>
</evidence>
<evidence type="ECO:0000313" key="2">
    <source>
        <dbReference type="Proteomes" id="UP001431776"/>
    </source>
</evidence>
<gene>
    <name evidence="1" type="ORF">QJ522_09920</name>
</gene>
<reference evidence="1" key="1">
    <citation type="submission" date="2023-05" db="EMBL/GenBank/DDBJ databases">
        <title>Anaerotaeda fermentans gen. nov., sp. nov., a novel anaerobic planctomycete of the new family within the order Sedimentisphaerales isolated from Taman Peninsula, Russia.</title>
        <authorList>
            <person name="Khomyakova M.A."/>
            <person name="Merkel A.Y."/>
            <person name="Slobodkin A.I."/>
        </authorList>
    </citation>
    <scope>NUCLEOTIDE SEQUENCE</scope>
    <source>
        <strain evidence="1">M17dextr</strain>
    </source>
</reference>
<keyword evidence="2" id="KW-1185">Reference proteome</keyword>
<dbReference type="Proteomes" id="UP001431776">
    <property type="component" value="Unassembled WGS sequence"/>
</dbReference>
<dbReference type="RefSeq" id="WP_349244765.1">
    <property type="nucleotide sequence ID" value="NZ_JASCXX010000010.1"/>
</dbReference>
<dbReference type="Pfam" id="PF13265">
    <property type="entry name" value="DUF4056"/>
    <property type="match status" value="1"/>
</dbReference>
<accession>A0AAW6TVJ3</accession>
<organism evidence="1 2">
    <name type="scientific">Anaerobaca lacustris</name>
    <dbReference type="NCBI Taxonomy" id="3044600"/>
    <lineage>
        <taxon>Bacteria</taxon>
        <taxon>Pseudomonadati</taxon>
        <taxon>Planctomycetota</taxon>
        <taxon>Phycisphaerae</taxon>
        <taxon>Sedimentisphaerales</taxon>
        <taxon>Anaerobacaceae</taxon>
        <taxon>Anaerobaca</taxon>
    </lineage>
</organism>
<proteinExistence type="predicted"/>
<name>A0AAW6TVJ3_9BACT</name>
<comment type="caution">
    <text evidence="1">The sequence shown here is derived from an EMBL/GenBank/DDBJ whole genome shotgun (WGS) entry which is preliminary data.</text>
</comment>
<dbReference type="AlphaFoldDB" id="A0AAW6TVJ3"/>
<dbReference type="InterPro" id="IPR025130">
    <property type="entry name" value="DUF4056"/>
</dbReference>
<sequence length="380" mass="42193">MFWVCLLSMLSAGVFGCRQTVRLAGSAVRQNPLRHIGSSGGWTFNGLDARIPPSYRPGSYASATRRVTFLDPADLGPHGYRFDGTERSGIVYTCRAGHIDVAHVRKAIDWTGYLAAVALEHMEAGRTAFQFKQIEPSLYHVDLTFPEDWTDLDDGQRERIAREVACDLGAYLAWTGLTWHEILTWFGYRPRPWQSEFPSAFSWEDSYSNLLGTHVAVAALRDESRPFDEAVTDLLDGWLADLGAQPGEAAEEITEAMRDRWFSSQGFFTVIHERNFDIGLDDGYVTPSLASAASACEGAGPWPLAVPTLDRPVRHGFSVRVEIEPRVWEERRILTVALGENDEATGRLEPAVHFSPLMDHIAQDAVARGIPRADSEVAGK</sequence>
<protein>
    <submittedName>
        <fullName evidence="1">DUF4056 domain-containing protein</fullName>
    </submittedName>
</protein>
<dbReference type="EMBL" id="JASCXX010000010">
    <property type="protein sequence ID" value="MDI6449357.1"/>
    <property type="molecule type" value="Genomic_DNA"/>
</dbReference>